<evidence type="ECO:0000313" key="3">
    <source>
        <dbReference type="Proteomes" id="UP000179237"/>
    </source>
</evidence>
<keyword evidence="1" id="KW-1133">Transmembrane helix</keyword>
<protein>
    <submittedName>
        <fullName evidence="2">Uncharacterized protein</fullName>
    </submittedName>
</protein>
<reference evidence="2 3" key="1">
    <citation type="journal article" date="2016" name="Nat. Commun.">
        <title>Thousands of microbial genomes shed light on interconnected biogeochemical processes in an aquifer system.</title>
        <authorList>
            <person name="Anantharaman K."/>
            <person name="Brown C.T."/>
            <person name="Hug L.A."/>
            <person name="Sharon I."/>
            <person name="Castelle C.J."/>
            <person name="Probst A.J."/>
            <person name="Thomas B.C."/>
            <person name="Singh A."/>
            <person name="Wilkins M.J."/>
            <person name="Karaoz U."/>
            <person name="Brodie E.L."/>
            <person name="Williams K.H."/>
            <person name="Hubbard S.S."/>
            <person name="Banfield J.F."/>
        </authorList>
    </citation>
    <scope>NUCLEOTIDE SEQUENCE [LARGE SCALE GENOMIC DNA]</scope>
</reference>
<sequence>MKIPKEYFFLTIVGLLLLAYVLEAVVDPLALKLATPYNYLSPEVLTKYPFSTAVILLRSIGLTLIPILIFNFFNKGYGAKFIISLLISGLTQLYAVQEVATGTTLAPLEWSLSLAVMGIFYIFIALVFLVLNISQVVKNKIDDLTDQPQPDESN</sequence>
<gene>
    <name evidence="2" type="ORF">A2572_03830</name>
</gene>
<keyword evidence="1" id="KW-0472">Membrane</keyword>
<comment type="caution">
    <text evidence="2">The sequence shown here is derived from an EMBL/GenBank/DDBJ whole genome shotgun (WGS) entry which is preliminary data.</text>
</comment>
<dbReference type="AlphaFoldDB" id="A0A1F5FU60"/>
<evidence type="ECO:0000313" key="2">
    <source>
        <dbReference type="EMBL" id="OGD83149.1"/>
    </source>
</evidence>
<name>A0A1F5FU60_9BACT</name>
<proteinExistence type="predicted"/>
<keyword evidence="1" id="KW-0812">Transmembrane</keyword>
<feature type="transmembrane region" description="Helical" evidence="1">
    <location>
        <begin position="110"/>
        <end position="131"/>
    </location>
</feature>
<evidence type="ECO:0000256" key="1">
    <source>
        <dbReference type="SAM" id="Phobius"/>
    </source>
</evidence>
<organism evidence="2 3">
    <name type="scientific">Candidatus Collierbacteria bacterium RIFOXYD1_FULL_40_9</name>
    <dbReference type="NCBI Taxonomy" id="1817731"/>
    <lineage>
        <taxon>Bacteria</taxon>
        <taxon>Candidatus Collieribacteriota</taxon>
    </lineage>
</organism>
<dbReference type="Proteomes" id="UP000179237">
    <property type="component" value="Unassembled WGS sequence"/>
</dbReference>
<feature type="transmembrane region" description="Helical" evidence="1">
    <location>
        <begin position="48"/>
        <end position="70"/>
    </location>
</feature>
<dbReference type="EMBL" id="MFAQ01000026">
    <property type="protein sequence ID" value="OGD83149.1"/>
    <property type="molecule type" value="Genomic_DNA"/>
</dbReference>
<feature type="transmembrane region" description="Helical" evidence="1">
    <location>
        <begin position="77"/>
        <end position="95"/>
    </location>
</feature>
<accession>A0A1F5FU60</accession>